<evidence type="ECO:0000313" key="1">
    <source>
        <dbReference type="EMBL" id="EAT89043.1"/>
    </source>
</evidence>
<dbReference type="KEGG" id="pno:SNOG_03838"/>
<name>Q0UWM6_PHANO</name>
<dbReference type="InParanoid" id="Q0UWM6"/>
<evidence type="ECO:0000313" key="2">
    <source>
        <dbReference type="Proteomes" id="UP000001055"/>
    </source>
</evidence>
<organism evidence="1 2">
    <name type="scientific">Phaeosphaeria nodorum (strain SN15 / ATCC MYA-4574 / FGSC 10173)</name>
    <name type="common">Glume blotch fungus</name>
    <name type="synonym">Parastagonospora nodorum</name>
    <dbReference type="NCBI Taxonomy" id="321614"/>
    <lineage>
        <taxon>Eukaryota</taxon>
        <taxon>Fungi</taxon>
        <taxon>Dikarya</taxon>
        <taxon>Ascomycota</taxon>
        <taxon>Pezizomycotina</taxon>
        <taxon>Dothideomycetes</taxon>
        <taxon>Pleosporomycetidae</taxon>
        <taxon>Pleosporales</taxon>
        <taxon>Pleosporineae</taxon>
        <taxon>Phaeosphaeriaceae</taxon>
        <taxon>Parastagonospora</taxon>
    </lineage>
</organism>
<dbReference type="EMBL" id="CH445329">
    <property type="protein sequence ID" value="EAT89043.1"/>
    <property type="molecule type" value="Genomic_DNA"/>
</dbReference>
<dbReference type="Proteomes" id="UP000001055">
    <property type="component" value="Unassembled WGS sequence"/>
</dbReference>
<reference evidence="2" key="1">
    <citation type="journal article" date="2007" name="Plant Cell">
        <title>Dothideomycete-plant interactions illuminated by genome sequencing and EST analysis of the wheat pathogen Stagonospora nodorum.</title>
        <authorList>
            <person name="Hane J.K."/>
            <person name="Lowe R.G."/>
            <person name="Solomon P.S."/>
            <person name="Tan K.C."/>
            <person name="Schoch C.L."/>
            <person name="Spatafora J.W."/>
            <person name="Crous P.W."/>
            <person name="Kodira C."/>
            <person name="Birren B.W."/>
            <person name="Galagan J.E."/>
            <person name="Torriani S.F."/>
            <person name="McDonald B.A."/>
            <person name="Oliver R.P."/>
        </authorList>
    </citation>
    <scope>NUCLEOTIDE SEQUENCE [LARGE SCALE GENOMIC DNA]</scope>
    <source>
        <strain evidence="2">SN15 / ATCC MYA-4574 / FGSC 10173</strain>
    </source>
</reference>
<dbReference type="AlphaFoldDB" id="Q0UWM6"/>
<protein>
    <submittedName>
        <fullName evidence="1">Uncharacterized protein</fullName>
    </submittedName>
</protein>
<proteinExistence type="predicted"/>
<accession>Q0UWM6</accession>
<gene>
    <name evidence="1" type="ORF">SNOG_03838</name>
</gene>
<dbReference type="GeneID" id="5971247"/>
<dbReference type="RefSeq" id="XP_001794384.1">
    <property type="nucleotide sequence ID" value="XM_001794332.1"/>
</dbReference>
<sequence>MSRLKVEPKTSPFLYESNCRREARIEKHQLCHLYEEVNFDLKDSIEVSRPTHWPPIEQLSHWIFEVTSDANPNEIYCLDFSGSQFGNFKPCTDVTIYEQIYVDKHIAVAPLSTTRAVCDNIVATGNWYGKVQGLRPETIATAHGLMNTWEQSSGRTHRALFRIKNTAVYDRHVDAMFQQINSSVDILTKQVDWTEECNSLDTDEAKKSASLANDTVRTHFSDTVLKPFSC</sequence>